<protein>
    <submittedName>
        <fullName evidence="1">Uncharacterized protein</fullName>
    </submittedName>
</protein>
<sequence>MPVRFDILPGLPAYGPPAISFPKSDVPTFREGLVVRFQPEQSEPGGDPWVGNFLRGSTDYDRVLAHPNGREAIVVSGGQGNIVDAETRSVTASLGDLTQLVPLDALGLVLVQGLTDFMAIGAEGVRWQSPRISWDGFRKVSVEDHRLFGEAYSAAGDDWFPFTLDLATGACTDGVYQHDIARAVSISAGTPRSRRSLPRSVPPCPHGNADLIARICRTD</sequence>
<gene>
    <name evidence="1" type="ORF">LQG66_32570</name>
</gene>
<evidence type="ECO:0000313" key="2">
    <source>
        <dbReference type="Proteomes" id="UP001431010"/>
    </source>
</evidence>
<dbReference type="EMBL" id="CP088156">
    <property type="protein sequence ID" value="UFZ03880.1"/>
    <property type="molecule type" value="Genomic_DNA"/>
</dbReference>
<proteinExistence type="predicted"/>
<keyword evidence="2" id="KW-1185">Reference proteome</keyword>
<organism evidence="1 2">
    <name type="scientific">Bradyrhizobium ontarionense</name>
    <dbReference type="NCBI Taxonomy" id="2898149"/>
    <lineage>
        <taxon>Bacteria</taxon>
        <taxon>Pseudomonadati</taxon>
        <taxon>Pseudomonadota</taxon>
        <taxon>Alphaproteobacteria</taxon>
        <taxon>Hyphomicrobiales</taxon>
        <taxon>Nitrobacteraceae</taxon>
        <taxon>Bradyrhizobium</taxon>
    </lineage>
</organism>
<dbReference type="RefSeq" id="WP_231319893.1">
    <property type="nucleotide sequence ID" value="NZ_CP088156.1"/>
</dbReference>
<dbReference type="Proteomes" id="UP001431010">
    <property type="component" value="Chromosome"/>
</dbReference>
<reference evidence="1" key="1">
    <citation type="journal article" date="2024" name="Antonie Van Leeuwenhoek">
        <title>Bradyrhizobium ontarionense sp. nov., a novel bacterial symbiont isolated from Aeschynomene indica (Indian jointvetch), harbours photosynthesis, nitrogen fixation and nitrous oxide (N2O) reductase genes.</title>
        <authorList>
            <person name="Bromfield E.S.P."/>
            <person name="Cloutier S."/>
        </authorList>
    </citation>
    <scope>NUCLEOTIDE SEQUENCE</scope>
    <source>
        <strain evidence="1">A19</strain>
    </source>
</reference>
<name>A0ABY3R939_9BRAD</name>
<evidence type="ECO:0000313" key="1">
    <source>
        <dbReference type="EMBL" id="UFZ03880.1"/>
    </source>
</evidence>
<accession>A0ABY3R939</accession>